<reference evidence="1" key="1">
    <citation type="submission" date="2020-05" db="EMBL/GenBank/DDBJ databases">
        <authorList>
            <person name="Chiriac C."/>
            <person name="Salcher M."/>
            <person name="Ghai R."/>
            <person name="Kavagutti S V."/>
        </authorList>
    </citation>
    <scope>NUCLEOTIDE SEQUENCE</scope>
</reference>
<gene>
    <name evidence="1" type="ORF">UFOPK2243_00501</name>
</gene>
<sequence length="61" mass="6918">MQGFGTLLFMWGCLDWIMSGSGTDVYYDWFGIYLPDAIYNYSHWIAMGMGSMIFAAGSQNK</sequence>
<dbReference type="AlphaFoldDB" id="A0A6J6KSM4"/>
<dbReference type="EMBL" id="CAEZWL010000008">
    <property type="protein sequence ID" value="CAB4651115.1"/>
    <property type="molecule type" value="Genomic_DNA"/>
</dbReference>
<name>A0A6J6KSM4_9ZZZZ</name>
<protein>
    <submittedName>
        <fullName evidence="1">Unannotated protein</fullName>
    </submittedName>
</protein>
<proteinExistence type="predicted"/>
<evidence type="ECO:0000313" key="1">
    <source>
        <dbReference type="EMBL" id="CAB4651115.1"/>
    </source>
</evidence>
<accession>A0A6J6KSM4</accession>
<organism evidence="1">
    <name type="scientific">freshwater metagenome</name>
    <dbReference type="NCBI Taxonomy" id="449393"/>
    <lineage>
        <taxon>unclassified sequences</taxon>
        <taxon>metagenomes</taxon>
        <taxon>ecological metagenomes</taxon>
    </lineage>
</organism>